<dbReference type="AlphaFoldDB" id="A0A9D1GGV2"/>
<dbReference type="InterPro" id="IPR050873">
    <property type="entry name" value="V-ATPase_V0D/AC39_subunit"/>
</dbReference>
<dbReference type="EMBL" id="DVKS01000037">
    <property type="protein sequence ID" value="HIT40895.1"/>
    <property type="molecule type" value="Genomic_DNA"/>
</dbReference>
<comment type="caution">
    <text evidence="4">The sequence shown here is derived from an EMBL/GenBank/DDBJ whole genome shotgun (WGS) entry which is preliminary data.</text>
</comment>
<dbReference type="InterPro" id="IPR036079">
    <property type="entry name" value="ATPase_csu/dsu_sf"/>
</dbReference>
<keyword evidence="2" id="KW-0813">Transport</keyword>
<dbReference type="InterPro" id="IPR035067">
    <property type="entry name" value="V-type_ATPase_csu/dsu"/>
</dbReference>
<reference evidence="4" key="2">
    <citation type="journal article" date="2021" name="PeerJ">
        <title>Extensive microbial diversity within the chicken gut microbiome revealed by metagenomics and culture.</title>
        <authorList>
            <person name="Gilroy R."/>
            <person name="Ravi A."/>
            <person name="Getino M."/>
            <person name="Pursley I."/>
            <person name="Horton D.L."/>
            <person name="Alikhan N.F."/>
            <person name="Baker D."/>
            <person name="Gharbi K."/>
            <person name="Hall N."/>
            <person name="Watson M."/>
            <person name="Adriaenssens E.M."/>
            <person name="Foster-Nyarko E."/>
            <person name="Jarju S."/>
            <person name="Secka A."/>
            <person name="Antonio M."/>
            <person name="Oren A."/>
            <person name="Chaudhuri R.R."/>
            <person name="La Ragione R."/>
            <person name="Hildebrand F."/>
            <person name="Pallen M.J."/>
        </authorList>
    </citation>
    <scope>NUCLEOTIDE SEQUENCE</scope>
    <source>
        <strain evidence="4">CHK123-3438</strain>
    </source>
</reference>
<comment type="similarity">
    <text evidence="1">Belongs to the V-ATPase V0D/AC39 subunit family.</text>
</comment>
<dbReference type="PANTHER" id="PTHR38682">
    <property type="entry name" value="V-TYPE ATP SYNTHASE SUBUNIT C"/>
    <property type="match status" value="1"/>
</dbReference>
<dbReference type="Proteomes" id="UP000886860">
    <property type="component" value="Unassembled WGS sequence"/>
</dbReference>
<name>A0A9D1GGV2_9FIRM</name>
<dbReference type="Pfam" id="PF01992">
    <property type="entry name" value="vATP-synt_AC39"/>
    <property type="match status" value="1"/>
</dbReference>
<gene>
    <name evidence="4" type="ORF">IAB60_02160</name>
</gene>
<evidence type="ECO:0000256" key="2">
    <source>
        <dbReference type="ARBA" id="ARBA00022448"/>
    </source>
</evidence>
<proteinExistence type="inferred from homology"/>
<organism evidence="4 5">
    <name type="scientific">Candidatus Caccovicinus merdipullorum</name>
    <dbReference type="NCBI Taxonomy" id="2840724"/>
    <lineage>
        <taxon>Bacteria</taxon>
        <taxon>Bacillati</taxon>
        <taxon>Bacillota</taxon>
        <taxon>Clostridia</taxon>
        <taxon>Eubacteriales</taxon>
        <taxon>Candidatus Caccovicinus</taxon>
    </lineage>
</organism>
<dbReference type="GO" id="GO:0046961">
    <property type="term" value="F:proton-transporting ATPase activity, rotational mechanism"/>
    <property type="evidence" value="ECO:0007669"/>
    <property type="project" value="InterPro"/>
</dbReference>
<sequence length="321" mass="36376">MADNQYLYEVARIRTKELSLLSADFFEQLLSAPDYETCIRLLKEKGWEGGQDDWEEMLARERRKTWELMEELLGDTSVFNVFLYANDYSNLKAAVKSCRHRTELSNIYIEQGTVPADTIRKALSENRFEELPEAMQAPAREAQKVLLQTGDGQLCDILIDRAALEAIYKAGKDSGDPFLMLYAELTVACADIKTAVRACRTGKDRGFLMRALASCDSLDKDRLADAAAEGEEAVAKYLDTTEYHEGAAVMKESLSAFERWCDNLLIRRIRPQLYNAFGLGPLAAYVLARESEIKSVRIVLSGKKNQLPEQSIRERVRETYV</sequence>
<dbReference type="Gene3D" id="1.20.1690.10">
    <property type="entry name" value="V-type ATP synthase subunit C domain"/>
    <property type="match status" value="2"/>
</dbReference>
<keyword evidence="3" id="KW-0406">Ion transport</keyword>
<evidence type="ECO:0000313" key="5">
    <source>
        <dbReference type="Proteomes" id="UP000886860"/>
    </source>
</evidence>
<dbReference type="InterPro" id="IPR044911">
    <property type="entry name" value="V-type_ATPase_csu/dsu_dom_3"/>
</dbReference>
<reference evidence="4" key="1">
    <citation type="submission" date="2020-10" db="EMBL/GenBank/DDBJ databases">
        <authorList>
            <person name="Gilroy R."/>
        </authorList>
    </citation>
    <scope>NUCLEOTIDE SEQUENCE</scope>
    <source>
        <strain evidence="4">CHK123-3438</strain>
    </source>
</reference>
<evidence type="ECO:0000256" key="1">
    <source>
        <dbReference type="ARBA" id="ARBA00006709"/>
    </source>
</evidence>
<dbReference type="PANTHER" id="PTHR38682:SF1">
    <property type="entry name" value="V-TYPE ATP SYNTHASE SUBUNIT C"/>
    <property type="match status" value="1"/>
</dbReference>
<accession>A0A9D1GGV2</accession>
<evidence type="ECO:0000256" key="3">
    <source>
        <dbReference type="ARBA" id="ARBA00023065"/>
    </source>
</evidence>
<dbReference type="SUPFAM" id="SSF103486">
    <property type="entry name" value="V-type ATP synthase subunit C"/>
    <property type="match status" value="1"/>
</dbReference>
<dbReference type="Gene3D" id="1.10.132.50">
    <property type="entry name" value="ATP synthase (C/AC39) subunit, domain 3"/>
    <property type="match status" value="1"/>
</dbReference>
<dbReference type="InterPro" id="IPR002843">
    <property type="entry name" value="ATPase_V0-cplx_csu/dsu"/>
</dbReference>
<evidence type="ECO:0000313" key="4">
    <source>
        <dbReference type="EMBL" id="HIT40895.1"/>
    </source>
</evidence>
<protein>
    <submittedName>
        <fullName evidence="4">V-type ATPase subunit</fullName>
    </submittedName>
</protein>